<organism evidence="3 4">
    <name type="scientific">Pseudoroseomonas cervicalis ATCC 49957</name>
    <dbReference type="NCBI Taxonomy" id="525371"/>
    <lineage>
        <taxon>Bacteria</taxon>
        <taxon>Pseudomonadati</taxon>
        <taxon>Pseudomonadota</taxon>
        <taxon>Alphaproteobacteria</taxon>
        <taxon>Acetobacterales</taxon>
        <taxon>Roseomonadaceae</taxon>
        <taxon>Roseomonas</taxon>
    </lineage>
</organism>
<accession>D5RG17</accession>
<dbReference type="RefSeq" id="WP_007005650.1">
    <property type="nucleotide sequence ID" value="NZ_GG770784.1"/>
</dbReference>
<dbReference type="InterPro" id="IPR035093">
    <property type="entry name" value="RelE/ParE_toxin_dom_sf"/>
</dbReference>
<dbReference type="HOGENOM" id="CLU_147162_10_1_5"/>
<dbReference type="Proteomes" id="UP000005324">
    <property type="component" value="Unassembled WGS sequence"/>
</dbReference>
<evidence type="ECO:0000313" key="3">
    <source>
        <dbReference type="EMBL" id="EFH13747.1"/>
    </source>
</evidence>
<dbReference type="Pfam" id="PF05016">
    <property type="entry name" value="ParE_toxin"/>
    <property type="match status" value="1"/>
</dbReference>
<dbReference type="InterPro" id="IPR051803">
    <property type="entry name" value="TA_system_RelE-like_toxin"/>
</dbReference>
<gene>
    <name evidence="3" type="ORF">HMPREF0731_0026</name>
</gene>
<comment type="similarity">
    <text evidence="1">Belongs to the RelE toxin family.</text>
</comment>
<sequence length="103" mass="11466">MLRQTARARADLIEIWTRLAEQNPDAADRLLDRIAARLEILKDFPHAGTALPALAPEARMLVEAPYLILYRADEEGVLLVRVLHGKREIGAALFAEGLDRPGE</sequence>
<dbReference type="AlphaFoldDB" id="D5RG17"/>
<name>D5RG17_9PROT</name>
<dbReference type="EMBL" id="ADVL01000011">
    <property type="protein sequence ID" value="EFH13747.1"/>
    <property type="molecule type" value="Genomic_DNA"/>
</dbReference>
<evidence type="ECO:0000313" key="4">
    <source>
        <dbReference type="Proteomes" id="UP000005324"/>
    </source>
</evidence>
<proteinExistence type="inferred from homology"/>
<keyword evidence="2" id="KW-1277">Toxin-antitoxin system</keyword>
<evidence type="ECO:0000256" key="2">
    <source>
        <dbReference type="ARBA" id="ARBA00022649"/>
    </source>
</evidence>
<keyword evidence="4" id="KW-1185">Reference proteome</keyword>
<dbReference type="InterPro" id="IPR007712">
    <property type="entry name" value="RelE/ParE_toxin"/>
</dbReference>
<comment type="caution">
    <text evidence="3">The sequence shown here is derived from an EMBL/GenBank/DDBJ whole genome shotgun (WGS) entry which is preliminary data.</text>
</comment>
<dbReference type="PANTHER" id="PTHR33755">
    <property type="entry name" value="TOXIN PARE1-RELATED"/>
    <property type="match status" value="1"/>
</dbReference>
<evidence type="ECO:0000256" key="1">
    <source>
        <dbReference type="ARBA" id="ARBA00006226"/>
    </source>
</evidence>
<dbReference type="Gene3D" id="3.30.2310.20">
    <property type="entry name" value="RelE-like"/>
    <property type="match status" value="1"/>
</dbReference>
<protein>
    <submittedName>
        <fullName evidence="3">Toxin-antitoxin system, toxin component, RelE family</fullName>
    </submittedName>
</protein>
<dbReference type="OrthoDB" id="8369899at2"/>
<reference evidence="3 4" key="1">
    <citation type="submission" date="2010-04" db="EMBL/GenBank/DDBJ databases">
        <authorList>
            <person name="Qin X."/>
            <person name="Bachman B."/>
            <person name="Battles P."/>
            <person name="Bell A."/>
            <person name="Bess C."/>
            <person name="Bickham C."/>
            <person name="Chaboub L."/>
            <person name="Chen D."/>
            <person name="Coyle M."/>
            <person name="Deiros D.R."/>
            <person name="Dinh H."/>
            <person name="Forbes L."/>
            <person name="Fowler G."/>
            <person name="Francisco L."/>
            <person name="Fu Q."/>
            <person name="Gubbala S."/>
            <person name="Hale W."/>
            <person name="Han Y."/>
            <person name="Hemphill L."/>
            <person name="Highlander S.K."/>
            <person name="Hirani K."/>
            <person name="Hogues M."/>
            <person name="Jackson L."/>
            <person name="Jakkamsetti A."/>
            <person name="Javaid M."/>
            <person name="Jiang H."/>
            <person name="Korchina V."/>
            <person name="Kovar C."/>
            <person name="Lara F."/>
            <person name="Lee S."/>
            <person name="Mata R."/>
            <person name="Mathew T."/>
            <person name="Moen C."/>
            <person name="Morales K."/>
            <person name="Munidasa M."/>
            <person name="Nazareth L."/>
            <person name="Ngo R."/>
            <person name="Nguyen L."/>
            <person name="Okwuonu G."/>
            <person name="Ongeri F."/>
            <person name="Patil S."/>
            <person name="Petrosino J."/>
            <person name="Pham C."/>
            <person name="Pham P."/>
            <person name="Pu L.-L."/>
            <person name="Puazo M."/>
            <person name="Raj R."/>
            <person name="Reid J."/>
            <person name="Rouhana J."/>
            <person name="Saada N."/>
            <person name="Shang Y."/>
            <person name="Simmons D."/>
            <person name="Thornton R."/>
            <person name="Warren J."/>
            <person name="Weissenberger G."/>
            <person name="Zhang J."/>
            <person name="Zhang L."/>
            <person name="Zhou C."/>
            <person name="Zhu D."/>
            <person name="Muzny D."/>
            <person name="Worley K."/>
            <person name="Gibbs R."/>
        </authorList>
    </citation>
    <scope>NUCLEOTIDE SEQUENCE [LARGE SCALE GENOMIC DNA]</scope>
    <source>
        <strain evidence="3 4">ATCC 49957</strain>
    </source>
</reference>